<name>A0ABW5NM24_9SPHI</name>
<gene>
    <name evidence="2" type="ORF">ACFSQ3_08560</name>
</gene>
<keyword evidence="3" id="KW-1185">Reference proteome</keyword>
<evidence type="ECO:0000313" key="2">
    <source>
        <dbReference type="EMBL" id="MFD2599003.1"/>
    </source>
</evidence>
<reference evidence="3" key="1">
    <citation type="journal article" date="2019" name="Int. J. Syst. Evol. Microbiol.">
        <title>The Global Catalogue of Microorganisms (GCM) 10K type strain sequencing project: providing services to taxonomists for standard genome sequencing and annotation.</title>
        <authorList>
            <consortium name="The Broad Institute Genomics Platform"/>
            <consortium name="The Broad Institute Genome Sequencing Center for Infectious Disease"/>
            <person name="Wu L."/>
            <person name="Ma J."/>
        </authorList>
    </citation>
    <scope>NUCLEOTIDE SEQUENCE [LARGE SCALE GENOMIC DNA]</scope>
    <source>
        <strain evidence="3">KCTC 42248</strain>
    </source>
</reference>
<dbReference type="RefSeq" id="WP_380869131.1">
    <property type="nucleotide sequence ID" value="NZ_JBHUMA010000006.1"/>
</dbReference>
<accession>A0ABW5NM24</accession>
<sequence>MIRISLFVLLFFTIQTTFSQCSLDSVYWFNQIQQRTEALILAPTFRMQGEQNSYGILELNQQFGQGRFRQAQQAFSNRNTSFTAKGFNQLGRFHVGAVFTFNNQYEDSLANNLRSNLNDLATFYPYANQSGRYQRQNYKLNAALAFQATDHVKPFIKLDYLYHWSAGTVDPRLKATRFELRAKPGVAFTYGAHQLGVYGIIGKGDEQVSLSYKNDVFSNSMLYPDRIYHMSYGYGSSVIRDFSNNYKYDSYLGGGLEYASMFRDWKMQANAEWQRYHNTNQITSKGSAYYTGIVGEFELQSWKANLALFGPSNKSTQQSFSLDALYQSGFDGNIRTTGSLDIVNYKVNTLDLLGRYDLLWDKDKPFSKEIGLDVKYASSSRQDLVQSVDFNIADVDIGAHFRAYVQQRSGNRMKFAVLPYFRLPTETSLTYNTYSKSEFVRNVIFTDYYYNAARYVGSQFQAEYIGQFFGKNHLGFYANFDYRRASNPELRPDFDPTFVPNGNRWETNVGIRMYIQ</sequence>
<feature type="domain" description="DUF6850" evidence="1">
    <location>
        <begin position="48"/>
        <end position="514"/>
    </location>
</feature>
<proteinExistence type="predicted"/>
<dbReference type="Proteomes" id="UP001597393">
    <property type="component" value="Unassembled WGS sequence"/>
</dbReference>
<evidence type="ECO:0000259" key="1">
    <source>
        <dbReference type="Pfam" id="PF21012"/>
    </source>
</evidence>
<protein>
    <submittedName>
        <fullName evidence="2">DUF6850 family outer membrane beta-barrel protein</fullName>
    </submittedName>
</protein>
<organism evidence="2 3">
    <name type="scientific">Sphingobacterium corticis</name>
    <dbReference type="NCBI Taxonomy" id="1812823"/>
    <lineage>
        <taxon>Bacteria</taxon>
        <taxon>Pseudomonadati</taxon>
        <taxon>Bacteroidota</taxon>
        <taxon>Sphingobacteriia</taxon>
        <taxon>Sphingobacteriales</taxon>
        <taxon>Sphingobacteriaceae</taxon>
        <taxon>Sphingobacterium</taxon>
    </lineage>
</organism>
<evidence type="ECO:0000313" key="3">
    <source>
        <dbReference type="Proteomes" id="UP001597393"/>
    </source>
</evidence>
<dbReference type="Pfam" id="PF21012">
    <property type="entry name" value="DUF6850"/>
    <property type="match status" value="1"/>
</dbReference>
<dbReference type="InterPro" id="IPR049236">
    <property type="entry name" value="DUF6850"/>
</dbReference>
<comment type="caution">
    <text evidence="2">The sequence shown here is derived from an EMBL/GenBank/DDBJ whole genome shotgun (WGS) entry which is preliminary data.</text>
</comment>
<dbReference type="EMBL" id="JBHUMA010000006">
    <property type="protein sequence ID" value="MFD2599003.1"/>
    <property type="molecule type" value="Genomic_DNA"/>
</dbReference>